<accession>A0A2U9BHP7</accession>
<dbReference type="Proteomes" id="UP000246464">
    <property type="component" value="Chromosome 6"/>
</dbReference>
<keyword evidence="2" id="KW-1185">Reference proteome</keyword>
<proteinExistence type="predicted"/>
<dbReference type="AlphaFoldDB" id="A0A2U9BHP7"/>
<protein>
    <submittedName>
        <fullName evidence="1">Uncharacterized protein</fullName>
    </submittedName>
</protein>
<gene>
    <name evidence="1" type="ORF">SMAX5B_014316</name>
</gene>
<evidence type="ECO:0000313" key="1">
    <source>
        <dbReference type="EMBL" id="AWP03310.1"/>
    </source>
</evidence>
<name>A0A2U9BHP7_SCOMX</name>
<dbReference type="EMBL" id="CP026248">
    <property type="protein sequence ID" value="AWP03310.1"/>
    <property type="molecule type" value="Genomic_DNA"/>
</dbReference>
<sequence>MERGVPTLSVVLKSNAGRSSATPRLLQLRVYHNVRPHGTELYDELYNRPSGSRSAPRGANADVTEVNAELHFRHHGLIPADPLPDHRKSGQLLLNRTLSSQWATGNVVTLFGRRLCRQRRREWKTCHGFNEERCLRAI</sequence>
<evidence type="ECO:0000313" key="2">
    <source>
        <dbReference type="Proteomes" id="UP000246464"/>
    </source>
</evidence>
<organism evidence="1 2">
    <name type="scientific">Scophthalmus maximus</name>
    <name type="common">Turbot</name>
    <name type="synonym">Psetta maxima</name>
    <dbReference type="NCBI Taxonomy" id="52904"/>
    <lineage>
        <taxon>Eukaryota</taxon>
        <taxon>Metazoa</taxon>
        <taxon>Chordata</taxon>
        <taxon>Craniata</taxon>
        <taxon>Vertebrata</taxon>
        <taxon>Euteleostomi</taxon>
        <taxon>Actinopterygii</taxon>
        <taxon>Neopterygii</taxon>
        <taxon>Teleostei</taxon>
        <taxon>Neoteleostei</taxon>
        <taxon>Acanthomorphata</taxon>
        <taxon>Carangaria</taxon>
        <taxon>Pleuronectiformes</taxon>
        <taxon>Pleuronectoidei</taxon>
        <taxon>Scophthalmidae</taxon>
        <taxon>Scophthalmus</taxon>
    </lineage>
</organism>
<reference evidence="1 2" key="1">
    <citation type="submission" date="2017-12" db="EMBL/GenBank/DDBJ databases">
        <title>Integrating genomic resources of turbot (Scophthalmus maximus) in depth evaluation of genetic and physical mapping variation across individuals.</title>
        <authorList>
            <person name="Martinez P."/>
        </authorList>
    </citation>
    <scope>NUCLEOTIDE SEQUENCE [LARGE SCALE GENOMIC DNA]</scope>
</reference>